<dbReference type="EMBL" id="JAFIRR010000101">
    <property type="protein sequence ID" value="MCO6417707.1"/>
    <property type="molecule type" value="Genomic_DNA"/>
</dbReference>
<evidence type="ECO:0000256" key="1">
    <source>
        <dbReference type="SAM" id="SignalP"/>
    </source>
</evidence>
<dbReference type="RefSeq" id="WP_252954342.1">
    <property type="nucleotide sequence ID" value="NZ_JAFIRR010000101.1"/>
</dbReference>
<evidence type="ECO:0000313" key="2">
    <source>
        <dbReference type="EMBL" id="MCO6417707.1"/>
    </source>
</evidence>
<keyword evidence="1" id="KW-0732">Signal</keyword>
<sequence length="174" mass="18337">MLLTRRFLARLAALLPLAACDDGWVAEPMVRLPPGLPPGATEPRRWAFGEAAARLLDRPAGLRGAPAETAWAAALVEYLATAFQDGALPDGRHLTRLLREGRTALRLTLGLPVEAPPQAMADALLAAAGRRAGAVPAPLASALAGFDPEDARLAPLRRALRAVRDALAAQLLPR</sequence>
<organism evidence="2 3">
    <name type="scientific">Siccirubricoccus soli</name>
    <dbReference type="NCBI Taxonomy" id="2899147"/>
    <lineage>
        <taxon>Bacteria</taxon>
        <taxon>Pseudomonadati</taxon>
        <taxon>Pseudomonadota</taxon>
        <taxon>Alphaproteobacteria</taxon>
        <taxon>Acetobacterales</taxon>
        <taxon>Roseomonadaceae</taxon>
        <taxon>Siccirubricoccus</taxon>
    </lineage>
</organism>
<keyword evidence="3" id="KW-1185">Reference proteome</keyword>
<evidence type="ECO:0000313" key="3">
    <source>
        <dbReference type="Proteomes" id="UP001523392"/>
    </source>
</evidence>
<feature type="chain" id="PRO_5046662884" evidence="1">
    <location>
        <begin position="19"/>
        <end position="174"/>
    </location>
</feature>
<protein>
    <submittedName>
        <fullName evidence="2">Uncharacterized protein</fullName>
    </submittedName>
</protein>
<gene>
    <name evidence="2" type="ORF">JYK14_16280</name>
</gene>
<name>A0ABT1D7X3_9PROT</name>
<dbReference type="Proteomes" id="UP001523392">
    <property type="component" value="Unassembled WGS sequence"/>
</dbReference>
<comment type="caution">
    <text evidence="2">The sequence shown here is derived from an EMBL/GenBank/DDBJ whole genome shotgun (WGS) entry which is preliminary data.</text>
</comment>
<feature type="signal peptide" evidence="1">
    <location>
        <begin position="1"/>
        <end position="18"/>
    </location>
</feature>
<reference evidence="2 3" key="1">
    <citation type="submission" date="2021-12" db="EMBL/GenBank/DDBJ databases">
        <title>Siccirubricoccus leaddurans sp. nov., a high concentration Zn2+ tolerance bacterium.</title>
        <authorList>
            <person name="Cao Y."/>
        </authorList>
    </citation>
    <scope>NUCLEOTIDE SEQUENCE [LARGE SCALE GENOMIC DNA]</scope>
    <source>
        <strain evidence="2 3">KC 17139</strain>
    </source>
</reference>
<proteinExistence type="predicted"/>
<accession>A0ABT1D7X3</accession>